<dbReference type="GO" id="GO:0005737">
    <property type="term" value="C:cytoplasm"/>
    <property type="evidence" value="ECO:0007669"/>
    <property type="project" value="TreeGrafter"/>
</dbReference>
<organism evidence="6">
    <name type="scientific">Trypanosoma vivax (strain Y486)</name>
    <dbReference type="NCBI Taxonomy" id="1055687"/>
    <lineage>
        <taxon>Eukaryota</taxon>
        <taxon>Discoba</taxon>
        <taxon>Euglenozoa</taxon>
        <taxon>Kinetoplastea</taxon>
        <taxon>Metakinetoplastina</taxon>
        <taxon>Trypanosomatida</taxon>
        <taxon>Trypanosomatidae</taxon>
        <taxon>Trypanosoma</taxon>
        <taxon>Duttonella</taxon>
    </lineage>
</organism>
<accession>G0U7J5</accession>
<sequence>MGTSSSRPSLVTDAAPVDGEQADSKLRNFDTSPPTAAVIGAGIAGVHVAYELAQLGFRVTVFEQKRAVGIGETQYALPFAGIGLLKPSIFSLSMTTELLRAYSPFSVPHITLVEDSWNFLLSAPLHRWLLARRRSSLTEEQVKRYTNNLSRLSVSSMEELARQHKSLEKFIIGRGVSVQELIRSAPRNPGTRTETVPTTAHPRPLMVDPVGWTRELARISSEKYGVTFALGEKLVDSSMFLCYDTEMLSALRFSREEDGKTVHNTHKFDLVVLAAGASTGDLTWHSTQLPIIGVGGCSVVLQGQAHEVPPPLKNQLSPSLPNVLSLSPESNLVAYRAPTSGDANEETLVLQGLLSLDPSLPTQSNMGKTLLRMESYLRSRCGLNLPLTEMSRKSVDRSNLVGESAVDRVPDAHQASSLRATRYTRAFTPDGVPLITSSGGAFNAFACAGFGDHAVDMAPGAAKILAKMVELKALAMAHQDEEEARLAGRAVLGVVPVGEAVRASEQLQKLLNGYLACEDVGSDKKLEEFSQVPFSATRFGGHVKSSVIDERHVSIFKRISHAETMLMQAYEPWRLLLCRKATQLARHDNTPGWLRSIVYLYLSDGGEDAEALCSAKRSAENARRIWEQIEGSSGEATTATTRQSSSSH</sequence>
<dbReference type="InterPro" id="IPR036188">
    <property type="entry name" value="FAD/NAD-bd_sf"/>
</dbReference>
<evidence type="ECO:0000256" key="1">
    <source>
        <dbReference type="ARBA" id="ARBA00023002"/>
    </source>
</evidence>
<dbReference type="GO" id="GO:0016491">
    <property type="term" value="F:oxidoreductase activity"/>
    <property type="evidence" value="ECO:0007669"/>
    <property type="project" value="UniProtKB-KW"/>
</dbReference>
<dbReference type="PANTHER" id="PTHR13847:SF287">
    <property type="entry name" value="FAD-DEPENDENT OXIDOREDUCTASE DOMAIN-CONTAINING PROTEIN 1"/>
    <property type="match status" value="1"/>
</dbReference>
<comment type="function">
    <text evidence="3">Required for the assembly of the mitochondrial membrane respiratory chain NADH dehydrogenase (Complex I). Involved in mid-late stages of complex I assembly.</text>
</comment>
<dbReference type="AlphaFoldDB" id="G0U7J5"/>
<evidence type="ECO:0000259" key="5">
    <source>
        <dbReference type="Pfam" id="PF01266"/>
    </source>
</evidence>
<protein>
    <recommendedName>
        <fullName evidence="2">FAD-dependent oxidoreductase domain-containing protein 1</fullName>
    </recommendedName>
</protein>
<dbReference type="Gene3D" id="3.50.50.60">
    <property type="entry name" value="FAD/NAD(P)-binding domain"/>
    <property type="match status" value="2"/>
</dbReference>
<gene>
    <name evidence="6" type="ORF">TVY486_1008980</name>
</gene>
<dbReference type="Gene3D" id="3.30.9.10">
    <property type="entry name" value="D-Amino Acid Oxidase, subunit A, domain 2"/>
    <property type="match status" value="2"/>
</dbReference>
<dbReference type="PANTHER" id="PTHR13847">
    <property type="entry name" value="SARCOSINE DEHYDROGENASE-RELATED"/>
    <property type="match status" value="1"/>
</dbReference>
<dbReference type="EMBL" id="HE573026">
    <property type="protein sequence ID" value="CCC51853.1"/>
    <property type="molecule type" value="Genomic_DNA"/>
</dbReference>
<feature type="compositionally biased region" description="Low complexity" evidence="4">
    <location>
        <begin position="636"/>
        <end position="648"/>
    </location>
</feature>
<proteinExistence type="predicted"/>
<evidence type="ECO:0000256" key="3">
    <source>
        <dbReference type="ARBA" id="ARBA00046185"/>
    </source>
</evidence>
<dbReference type="Pfam" id="PF01266">
    <property type="entry name" value="DAO"/>
    <property type="match status" value="1"/>
</dbReference>
<feature type="region of interest" description="Disordered" evidence="4">
    <location>
        <begin position="627"/>
        <end position="648"/>
    </location>
</feature>
<evidence type="ECO:0000256" key="4">
    <source>
        <dbReference type="SAM" id="MobiDB-lite"/>
    </source>
</evidence>
<name>G0U7J5_TRYVY</name>
<evidence type="ECO:0000256" key="2">
    <source>
        <dbReference type="ARBA" id="ARBA00039785"/>
    </source>
</evidence>
<dbReference type="SUPFAM" id="SSF51971">
    <property type="entry name" value="Nucleotide-binding domain"/>
    <property type="match status" value="1"/>
</dbReference>
<reference evidence="6" key="1">
    <citation type="journal article" date="2012" name="Proc. Natl. Acad. Sci. U.S.A.">
        <title>Antigenic diversity is generated by distinct evolutionary mechanisms in African trypanosome species.</title>
        <authorList>
            <person name="Jackson A.P."/>
            <person name="Berry A."/>
            <person name="Aslett M."/>
            <person name="Allison H.C."/>
            <person name="Burton P."/>
            <person name="Vavrova-Anderson J."/>
            <person name="Brown R."/>
            <person name="Browne H."/>
            <person name="Corton N."/>
            <person name="Hauser H."/>
            <person name="Gamble J."/>
            <person name="Gilderthorp R."/>
            <person name="Marcello L."/>
            <person name="McQuillan J."/>
            <person name="Otto T.D."/>
            <person name="Quail M.A."/>
            <person name="Sanders M.J."/>
            <person name="van Tonder A."/>
            <person name="Ginger M.L."/>
            <person name="Field M.C."/>
            <person name="Barry J.D."/>
            <person name="Hertz-Fowler C."/>
            <person name="Berriman M."/>
        </authorList>
    </citation>
    <scope>NUCLEOTIDE SEQUENCE</scope>
    <source>
        <strain evidence="6">Y486</strain>
    </source>
</reference>
<evidence type="ECO:0000313" key="6">
    <source>
        <dbReference type="EMBL" id="CCC51853.1"/>
    </source>
</evidence>
<dbReference type="VEuPathDB" id="TriTrypDB:TvY486_1008980"/>
<keyword evidence="1" id="KW-0560">Oxidoreductase</keyword>
<dbReference type="InterPro" id="IPR006076">
    <property type="entry name" value="FAD-dep_OxRdtase"/>
</dbReference>
<feature type="domain" description="FAD dependent oxidoreductase" evidence="5">
    <location>
        <begin position="37"/>
        <end position="468"/>
    </location>
</feature>